<dbReference type="InterPro" id="IPR023296">
    <property type="entry name" value="Glyco_hydro_beta-prop_sf"/>
</dbReference>
<sequence length="500" mass="55785">MTGEISRRGFVQGCAGVAVASLLRGNALAAVDLAHDSNRPQFHLLPAANWMNDPNGPIFWKGKYHMFFQYNPHAAMWGDMHWAHSMSPDMVHWQHLPMALAPTKGGPDEEGCFSGSAVVLNGVPTFLYTGVKSVSANEATLSDGHHNFRETQCLATSSDADLRTWQKLPQPVLPSPPAGMKITGFRDPCLWQEDDAWYMGIGSGIRNQGGCVLLYRSADLRRWEYLHPLVSGEWNGKAAGDPVDSGEMWECPDFFRLGQKHVLLYSTERKVFWMAGEYDAMEHRFTSQQKGVLDYGPRAYYAPKTMLDKNGNRILWGWIPETRPEAEYSRAGWAGMMSLPRVLTLDANGQLEMKVLPRVQDLRSGDPVQPQSGEDRTVWPLLDLSAEAELWVQPLRGPVHLTIGTEATPAVHFHLDATHGTLTYNAQTVGTVLPQGQMRVSLYLDGSVLELFVNDKLAHTSRLYDLDREHTMLTITDPGSAVSDAFLWRIQPISSNRLTT</sequence>
<evidence type="ECO:0000256" key="6">
    <source>
        <dbReference type="SAM" id="SignalP"/>
    </source>
</evidence>
<gene>
    <name evidence="9" type="ORF">H7849_18140</name>
</gene>
<organism evidence="9 10">
    <name type="scientific">Alloacidobacterium dinghuense</name>
    <dbReference type="NCBI Taxonomy" id="2763107"/>
    <lineage>
        <taxon>Bacteria</taxon>
        <taxon>Pseudomonadati</taxon>
        <taxon>Acidobacteriota</taxon>
        <taxon>Terriglobia</taxon>
        <taxon>Terriglobales</taxon>
        <taxon>Acidobacteriaceae</taxon>
        <taxon>Alloacidobacterium</taxon>
    </lineage>
</organism>
<dbReference type="EC" id="3.2.1.26" evidence="2"/>
<dbReference type="RefSeq" id="WP_186741312.1">
    <property type="nucleotide sequence ID" value="NZ_CP060394.1"/>
</dbReference>
<dbReference type="InterPro" id="IPR013189">
    <property type="entry name" value="Glyco_hydro_32_C"/>
</dbReference>
<evidence type="ECO:0000259" key="8">
    <source>
        <dbReference type="Pfam" id="PF08244"/>
    </source>
</evidence>
<protein>
    <recommendedName>
        <fullName evidence="2">beta-fructofuranosidase</fullName>
        <ecNumber evidence="2">3.2.1.26</ecNumber>
    </recommendedName>
</protein>
<evidence type="ECO:0000313" key="9">
    <source>
        <dbReference type="EMBL" id="QNI31014.1"/>
    </source>
</evidence>
<keyword evidence="6" id="KW-0732">Signal</keyword>
<evidence type="ECO:0000313" key="10">
    <source>
        <dbReference type="Proteomes" id="UP000515312"/>
    </source>
</evidence>
<feature type="domain" description="Glycosyl hydrolase family 32 N-terminal" evidence="7">
    <location>
        <begin position="43"/>
        <end position="351"/>
    </location>
</feature>
<dbReference type="PROSITE" id="PS51318">
    <property type="entry name" value="TAT"/>
    <property type="match status" value="1"/>
</dbReference>
<evidence type="ECO:0000256" key="1">
    <source>
        <dbReference type="ARBA" id="ARBA00009902"/>
    </source>
</evidence>
<dbReference type="PANTHER" id="PTHR43101">
    <property type="entry name" value="BETA-FRUCTOSIDASE"/>
    <property type="match status" value="1"/>
</dbReference>
<dbReference type="Pfam" id="PF08244">
    <property type="entry name" value="Glyco_hydro_32C"/>
    <property type="match status" value="1"/>
</dbReference>
<dbReference type="SUPFAM" id="SSF75005">
    <property type="entry name" value="Arabinanase/levansucrase/invertase"/>
    <property type="match status" value="1"/>
</dbReference>
<keyword evidence="10" id="KW-1185">Reference proteome</keyword>
<dbReference type="GO" id="GO:0005975">
    <property type="term" value="P:carbohydrate metabolic process"/>
    <property type="evidence" value="ECO:0007669"/>
    <property type="project" value="InterPro"/>
</dbReference>
<evidence type="ECO:0000256" key="3">
    <source>
        <dbReference type="ARBA" id="ARBA00022801"/>
    </source>
</evidence>
<dbReference type="Pfam" id="PF00251">
    <property type="entry name" value="Glyco_hydro_32N"/>
    <property type="match status" value="1"/>
</dbReference>
<dbReference type="PROSITE" id="PS00609">
    <property type="entry name" value="GLYCOSYL_HYDROL_F32"/>
    <property type="match status" value="1"/>
</dbReference>
<comment type="similarity">
    <text evidence="1 5">Belongs to the glycosyl hydrolase 32 family.</text>
</comment>
<feature type="domain" description="Glycosyl hydrolase family 32 C-terminal" evidence="8">
    <location>
        <begin position="426"/>
        <end position="468"/>
    </location>
</feature>
<feature type="chain" id="PRO_5028977999" description="beta-fructofuranosidase" evidence="6">
    <location>
        <begin position="30"/>
        <end position="500"/>
    </location>
</feature>
<dbReference type="PANTHER" id="PTHR43101:SF1">
    <property type="entry name" value="BETA-FRUCTOSIDASE"/>
    <property type="match status" value="1"/>
</dbReference>
<proteinExistence type="inferred from homology"/>
<evidence type="ECO:0000259" key="7">
    <source>
        <dbReference type="Pfam" id="PF00251"/>
    </source>
</evidence>
<dbReference type="SMART" id="SM00640">
    <property type="entry name" value="Glyco_32"/>
    <property type="match status" value="1"/>
</dbReference>
<dbReference type="InterPro" id="IPR001362">
    <property type="entry name" value="Glyco_hydro_32"/>
</dbReference>
<dbReference type="InterPro" id="IPR006311">
    <property type="entry name" value="TAT_signal"/>
</dbReference>
<keyword evidence="4 5" id="KW-0326">Glycosidase</keyword>
<dbReference type="EMBL" id="CP060394">
    <property type="protein sequence ID" value="QNI31014.1"/>
    <property type="molecule type" value="Genomic_DNA"/>
</dbReference>
<accession>A0A7G8BEP4</accession>
<feature type="signal peptide" evidence="6">
    <location>
        <begin position="1"/>
        <end position="29"/>
    </location>
</feature>
<dbReference type="InterPro" id="IPR013148">
    <property type="entry name" value="Glyco_hydro_32_N"/>
</dbReference>
<keyword evidence="3 5" id="KW-0378">Hydrolase</keyword>
<dbReference type="Gene3D" id="2.115.10.20">
    <property type="entry name" value="Glycosyl hydrolase domain, family 43"/>
    <property type="match status" value="1"/>
</dbReference>
<dbReference type="CDD" id="cd08996">
    <property type="entry name" value="GH32_FFase"/>
    <property type="match status" value="1"/>
</dbReference>
<dbReference type="InterPro" id="IPR018053">
    <property type="entry name" value="Glyco_hydro_32_AS"/>
</dbReference>
<evidence type="ECO:0000256" key="2">
    <source>
        <dbReference type="ARBA" id="ARBA00012758"/>
    </source>
</evidence>
<dbReference type="AlphaFoldDB" id="A0A7G8BEP4"/>
<evidence type="ECO:0000256" key="5">
    <source>
        <dbReference type="RuleBase" id="RU362110"/>
    </source>
</evidence>
<dbReference type="InterPro" id="IPR051214">
    <property type="entry name" value="GH32_Enzymes"/>
</dbReference>
<dbReference type="Proteomes" id="UP000515312">
    <property type="component" value="Chromosome"/>
</dbReference>
<name>A0A7G8BEP4_9BACT</name>
<dbReference type="KEGG" id="adin:H7849_18140"/>
<dbReference type="GO" id="GO:0004564">
    <property type="term" value="F:beta-fructofuranosidase activity"/>
    <property type="evidence" value="ECO:0007669"/>
    <property type="project" value="UniProtKB-EC"/>
</dbReference>
<reference evidence="9 10" key="1">
    <citation type="submission" date="2020-08" db="EMBL/GenBank/DDBJ databases">
        <title>Edaphobacter telluris sp. nov. and Acidobacterium dinghuensis sp. nov., two acidobacteria isolated from forest soil.</title>
        <authorList>
            <person name="Fu J."/>
            <person name="Qiu L."/>
        </authorList>
    </citation>
    <scope>NUCLEOTIDE SEQUENCE [LARGE SCALE GENOMIC DNA]</scope>
    <source>
        <strain evidence="9">4Y35</strain>
    </source>
</reference>
<evidence type="ECO:0000256" key="4">
    <source>
        <dbReference type="ARBA" id="ARBA00023295"/>
    </source>
</evidence>